<feature type="chain" id="PRO_5029638609" evidence="1">
    <location>
        <begin position="23"/>
        <end position="104"/>
    </location>
</feature>
<proteinExistence type="predicted"/>
<evidence type="ECO:0000259" key="2">
    <source>
        <dbReference type="PROSITE" id="PS51390"/>
    </source>
</evidence>
<dbReference type="GO" id="GO:0030414">
    <property type="term" value="F:peptidase inhibitor activity"/>
    <property type="evidence" value="ECO:0007669"/>
    <property type="project" value="InterPro"/>
</dbReference>
<sequence>MRSSSFLVLAVFLVLGMLAAQAAVIGVPYKGQEAGRRQVLPPQVPLIDLLGPGPVIITKAGSCPVVQIRCAMLDPPDACATDIQCPGVKKCCVGACGKACLDPQ</sequence>
<dbReference type="Proteomes" id="UP000593571">
    <property type="component" value="Unassembled WGS sequence"/>
</dbReference>
<keyword evidence="4" id="KW-1185">Reference proteome</keyword>
<dbReference type="AlphaFoldDB" id="A0A7J8DK16"/>
<evidence type="ECO:0000313" key="4">
    <source>
        <dbReference type="Proteomes" id="UP000593571"/>
    </source>
</evidence>
<dbReference type="PRINTS" id="PR00003">
    <property type="entry name" value="4DISULPHCORE"/>
</dbReference>
<dbReference type="GO" id="GO:0005576">
    <property type="term" value="C:extracellular region"/>
    <property type="evidence" value="ECO:0007669"/>
    <property type="project" value="InterPro"/>
</dbReference>
<dbReference type="SUPFAM" id="SSF57256">
    <property type="entry name" value="Elafin-like"/>
    <property type="match status" value="1"/>
</dbReference>
<keyword evidence="1" id="KW-0732">Signal</keyword>
<evidence type="ECO:0000313" key="3">
    <source>
        <dbReference type="EMBL" id="KAF6423336.1"/>
    </source>
</evidence>
<dbReference type="CDD" id="cd00199">
    <property type="entry name" value="WAP"/>
    <property type="match status" value="1"/>
</dbReference>
<evidence type="ECO:0000256" key="1">
    <source>
        <dbReference type="SAM" id="SignalP"/>
    </source>
</evidence>
<comment type="caution">
    <text evidence="3">The sequence shown here is derived from an EMBL/GenBank/DDBJ whole genome shotgun (WGS) entry which is preliminary data.</text>
</comment>
<dbReference type="FunFam" id="4.10.75.10:FF:000001">
    <property type="entry name" value="Anosmin 1"/>
    <property type="match status" value="1"/>
</dbReference>
<gene>
    <name evidence="3" type="ORF">HJG63_015273</name>
</gene>
<reference evidence="3 4" key="1">
    <citation type="journal article" date="2020" name="Nature">
        <title>Six reference-quality genomes reveal evolution of bat adaptations.</title>
        <authorList>
            <person name="Jebb D."/>
            <person name="Huang Z."/>
            <person name="Pippel M."/>
            <person name="Hughes G.M."/>
            <person name="Lavrichenko K."/>
            <person name="Devanna P."/>
            <person name="Winkler S."/>
            <person name="Jermiin L.S."/>
            <person name="Skirmuntt E.C."/>
            <person name="Katzourakis A."/>
            <person name="Burkitt-Gray L."/>
            <person name="Ray D.A."/>
            <person name="Sullivan K.A.M."/>
            <person name="Roscito J.G."/>
            <person name="Kirilenko B.M."/>
            <person name="Davalos L.M."/>
            <person name="Corthals A.P."/>
            <person name="Power M.L."/>
            <person name="Jones G."/>
            <person name="Ransome R.D."/>
            <person name="Dechmann D.K.N."/>
            <person name="Locatelli A.G."/>
            <person name="Puechmaille S.J."/>
            <person name="Fedrigo O."/>
            <person name="Jarvis E.D."/>
            <person name="Hiller M."/>
            <person name="Vernes S.C."/>
            <person name="Myers E.W."/>
            <person name="Teeling E.C."/>
        </authorList>
    </citation>
    <scope>NUCLEOTIDE SEQUENCE [LARGE SCALE GENOMIC DNA]</scope>
    <source>
        <strain evidence="3">MRouAeg1</strain>
        <tissue evidence="3">Muscle</tissue>
    </source>
</reference>
<protein>
    <submittedName>
        <fullName evidence="3">Peptidase inhibitor 3</fullName>
    </submittedName>
</protein>
<dbReference type="PROSITE" id="PS51390">
    <property type="entry name" value="WAP"/>
    <property type="match status" value="1"/>
</dbReference>
<organism evidence="3 4">
    <name type="scientific">Rousettus aegyptiacus</name>
    <name type="common">Egyptian fruit bat</name>
    <name type="synonym">Pteropus aegyptiacus</name>
    <dbReference type="NCBI Taxonomy" id="9407"/>
    <lineage>
        <taxon>Eukaryota</taxon>
        <taxon>Metazoa</taxon>
        <taxon>Chordata</taxon>
        <taxon>Craniata</taxon>
        <taxon>Vertebrata</taxon>
        <taxon>Euteleostomi</taxon>
        <taxon>Mammalia</taxon>
        <taxon>Eutheria</taxon>
        <taxon>Laurasiatheria</taxon>
        <taxon>Chiroptera</taxon>
        <taxon>Yinpterochiroptera</taxon>
        <taxon>Pteropodoidea</taxon>
        <taxon>Pteropodidae</taxon>
        <taxon>Rousettinae</taxon>
        <taxon>Rousettus</taxon>
    </lineage>
</organism>
<dbReference type="InterPro" id="IPR008197">
    <property type="entry name" value="WAP_dom"/>
</dbReference>
<name>A0A7J8DK16_ROUAE</name>
<dbReference type="SMART" id="SM00217">
    <property type="entry name" value="WAP"/>
    <property type="match status" value="1"/>
</dbReference>
<dbReference type="Pfam" id="PF00095">
    <property type="entry name" value="WAP"/>
    <property type="match status" value="1"/>
</dbReference>
<dbReference type="InterPro" id="IPR036645">
    <property type="entry name" value="Elafin-like_sf"/>
</dbReference>
<feature type="signal peptide" evidence="1">
    <location>
        <begin position="1"/>
        <end position="22"/>
    </location>
</feature>
<dbReference type="EMBL" id="JACASE010000012">
    <property type="protein sequence ID" value="KAF6423336.1"/>
    <property type="molecule type" value="Genomic_DNA"/>
</dbReference>
<dbReference type="Gene3D" id="4.10.75.10">
    <property type="entry name" value="Elafin-like"/>
    <property type="match status" value="1"/>
</dbReference>
<accession>A0A7J8DK16</accession>
<feature type="domain" description="WAP" evidence="2">
    <location>
        <begin position="56"/>
        <end position="104"/>
    </location>
</feature>